<keyword evidence="8" id="KW-0812">Transmembrane</keyword>
<feature type="region of interest" description="Disordered" evidence="7">
    <location>
        <begin position="266"/>
        <end position="296"/>
    </location>
</feature>
<dbReference type="GO" id="GO:0019829">
    <property type="term" value="F:ATPase-coupled monoatomic cation transmembrane transporter activity"/>
    <property type="evidence" value="ECO:0007669"/>
    <property type="project" value="TreeGrafter"/>
</dbReference>
<evidence type="ECO:0000256" key="2">
    <source>
        <dbReference type="ARBA" id="ARBA00022723"/>
    </source>
</evidence>
<dbReference type="Proteomes" id="UP000309340">
    <property type="component" value="Unassembled WGS sequence"/>
</dbReference>
<keyword evidence="5" id="KW-0460">Magnesium</keyword>
<evidence type="ECO:0000256" key="7">
    <source>
        <dbReference type="SAM" id="MobiDB-lite"/>
    </source>
</evidence>
<dbReference type="EMBL" id="NAJQ01001779">
    <property type="protein sequence ID" value="TKA53021.1"/>
    <property type="molecule type" value="Genomic_DNA"/>
</dbReference>
<dbReference type="InterPro" id="IPR023298">
    <property type="entry name" value="ATPase_P-typ_TM_dom_sf"/>
</dbReference>
<evidence type="ECO:0000256" key="6">
    <source>
        <dbReference type="ARBA" id="ARBA00022967"/>
    </source>
</evidence>
<dbReference type="GO" id="GO:0006874">
    <property type="term" value="P:intracellular calcium ion homeostasis"/>
    <property type="evidence" value="ECO:0007669"/>
    <property type="project" value="TreeGrafter"/>
</dbReference>
<keyword evidence="2" id="KW-0479">Metal-binding</keyword>
<evidence type="ECO:0000256" key="3">
    <source>
        <dbReference type="ARBA" id="ARBA00022741"/>
    </source>
</evidence>
<dbReference type="AlphaFoldDB" id="A0A4U0VTR5"/>
<keyword evidence="6" id="KW-1278">Translocase</keyword>
<evidence type="ECO:0000313" key="10">
    <source>
        <dbReference type="Proteomes" id="UP000309340"/>
    </source>
</evidence>
<dbReference type="PANTHER" id="PTHR45630">
    <property type="entry name" value="CATION-TRANSPORTING ATPASE-RELATED"/>
    <property type="match status" value="1"/>
</dbReference>
<dbReference type="InterPro" id="IPR006544">
    <property type="entry name" value="P-type_TPase_V"/>
</dbReference>
<feature type="transmembrane region" description="Helical" evidence="8">
    <location>
        <begin position="112"/>
        <end position="132"/>
    </location>
</feature>
<protein>
    <submittedName>
        <fullName evidence="9">Manganese-transporting ATPase 4</fullName>
    </submittedName>
</protein>
<evidence type="ECO:0000256" key="8">
    <source>
        <dbReference type="SAM" id="Phobius"/>
    </source>
</evidence>
<keyword evidence="4" id="KW-0067">ATP-binding</keyword>
<keyword evidence="3" id="KW-0547">Nucleotide-binding</keyword>
<gene>
    <name evidence="9" type="ORF">B0A55_12614</name>
</gene>
<keyword evidence="8" id="KW-0472">Membrane</keyword>
<keyword evidence="8" id="KW-1133">Transmembrane helix</keyword>
<evidence type="ECO:0000313" key="9">
    <source>
        <dbReference type="EMBL" id="TKA53021.1"/>
    </source>
</evidence>
<keyword evidence="10" id="KW-1185">Reference proteome</keyword>
<feature type="transmembrane region" description="Helical" evidence="8">
    <location>
        <begin position="73"/>
        <end position="91"/>
    </location>
</feature>
<comment type="caution">
    <text evidence="9">The sequence shown here is derived from an EMBL/GenBank/DDBJ whole genome shotgun (WGS) entry which is preliminary data.</text>
</comment>
<evidence type="ECO:0000256" key="4">
    <source>
        <dbReference type="ARBA" id="ARBA00022840"/>
    </source>
</evidence>
<accession>A0A4U0VTR5</accession>
<dbReference type="OrthoDB" id="48943at2759"/>
<comment type="subcellular location">
    <subcellularLocation>
        <location evidence="1">Membrane</location>
        <topology evidence="1">Multi-pass membrane protein</topology>
    </subcellularLocation>
</comment>
<evidence type="ECO:0000256" key="5">
    <source>
        <dbReference type="ARBA" id="ARBA00022842"/>
    </source>
</evidence>
<dbReference type="GO" id="GO:0005789">
    <property type="term" value="C:endoplasmic reticulum membrane"/>
    <property type="evidence" value="ECO:0007669"/>
    <property type="project" value="TreeGrafter"/>
</dbReference>
<sequence>MNEDEPPTIKLGDASVAAPFTSKLSNVVAIPNIIRQGRCTLVATIQMYKILALNCLISAYSLSVLYLDGIKFGDGQVTISGMLMSVCFLSISRAKPVEALSKERPQNNIWNWYIIPSVLGQFAIHIITLIYISNVVHRFEPPKDRSLINLEGEFEPSLLNSAIYLLQLIQQISTFAINYQGRPFRESIKENRGMYWGIILVTGVAFSCATEFVPEINEKLKLVPFSTEFKITLTSVMVLDYVGCWIVEKVLKKLFSDYRPKDIAERRPDQLERQRKREEEEQARVDLEKEMKAGKA</sequence>
<dbReference type="GO" id="GO:0046872">
    <property type="term" value="F:metal ion binding"/>
    <property type="evidence" value="ECO:0007669"/>
    <property type="project" value="UniProtKB-KW"/>
</dbReference>
<dbReference type="PANTHER" id="PTHR45630:SF7">
    <property type="entry name" value="ENDOPLASMIC RETICULUM TRANSMEMBRANE HELIX TRANSLOCASE"/>
    <property type="match status" value="1"/>
</dbReference>
<feature type="transmembrane region" description="Helical" evidence="8">
    <location>
        <begin position="50"/>
        <end position="67"/>
    </location>
</feature>
<proteinExistence type="predicted"/>
<dbReference type="STRING" id="329884.A0A4U0VTR5"/>
<dbReference type="GO" id="GO:0005524">
    <property type="term" value="F:ATP binding"/>
    <property type="evidence" value="ECO:0007669"/>
    <property type="project" value="UniProtKB-KW"/>
</dbReference>
<evidence type="ECO:0000256" key="1">
    <source>
        <dbReference type="ARBA" id="ARBA00004141"/>
    </source>
</evidence>
<dbReference type="GO" id="GO:0015662">
    <property type="term" value="F:P-type ion transporter activity"/>
    <property type="evidence" value="ECO:0007669"/>
    <property type="project" value="TreeGrafter"/>
</dbReference>
<reference evidence="9 10" key="1">
    <citation type="submission" date="2017-03" db="EMBL/GenBank/DDBJ databases">
        <title>Genomes of endolithic fungi from Antarctica.</title>
        <authorList>
            <person name="Coleine C."/>
            <person name="Masonjones S."/>
            <person name="Stajich J.E."/>
        </authorList>
    </citation>
    <scope>NUCLEOTIDE SEQUENCE [LARGE SCALE GENOMIC DNA]</scope>
    <source>
        <strain evidence="9 10">CCFEE 5184</strain>
    </source>
</reference>
<dbReference type="SUPFAM" id="SSF81665">
    <property type="entry name" value="Calcium ATPase, transmembrane domain M"/>
    <property type="match status" value="1"/>
</dbReference>
<organism evidence="9 10">
    <name type="scientific">Friedmanniomyces simplex</name>
    <dbReference type="NCBI Taxonomy" id="329884"/>
    <lineage>
        <taxon>Eukaryota</taxon>
        <taxon>Fungi</taxon>
        <taxon>Dikarya</taxon>
        <taxon>Ascomycota</taxon>
        <taxon>Pezizomycotina</taxon>
        <taxon>Dothideomycetes</taxon>
        <taxon>Dothideomycetidae</taxon>
        <taxon>Mycosphaerellales</taxon>
        <taxon>Teratosphaeriaceae</taxon>
        <taxon>Friedmanniomyces</taxon>
    </lineage>
</organism>
<name>A0A4U0VTR5_9PEZI</name>